<protein>
    <submittedName>
        <fullName evidence="2">Uncharacterized protein</fullName>
    </submittedName>
</protein>
<dbReference type="EMBL" id="JAAAWO010000011">
    <property type="protein sequence ID" value="NDW16691.1"/>
    <property type="molecule type" value="Genomic_DNA"/>
</dbReference>
<evidence type="ECO:0000256" key="1">
    <source>
        <dbReference type="SAM" id="SignalP"/>
    </source>
</evidence>
<dbReference type="InterPro" id="IPR046732">
    <property type="entry name" value="DUF6624"/>
</dbReference>
<evidence type="ECO:0000313" key="3">
    <source>
        <dbReference type="Proteomes" id="UP000471381"/>
    </source>
</evidence>
<organism evidence="2 3">
    <name type="scientific">Alteromonas genovensis</name>
    <dbReference type="NCBI Taxonomy" id="471225"/>
    <lineage>
        <taxon>Bacteria</taxon>
        <taxon>Pseudomonadati</taxon>
        <taxon>Pseudomonadota</taxon>
        <taxon>Gammaproteobacteria</taxon>
        <taxon>Alteromonadales</taxon>
        <taxon>Alteromonadaceae</taxon>
        <taxon>Alteromonas/Salinimonas group</taxon>
        <taxon>Alteromonas</taxon>
    </lineage>
</organism>
<feature type="signal peptide" evidence="1">
    <location>
        <begin position="1"/>
        <end position="16"/>
    </location>
</feature>
<gene>
    <name evidence="2" type="ORF">GTQ48_14345</name>
</gene>
<reference evidence="2 3" key="1">
    <citation type="submission" date="2020-01" db="EMBL/GenBank/DDBJ databases">
        <title>Genomes of bacteria type strains.</title>
        <authorList>
            <person name="Chen J."/>
            <person name="Zhu S."/>
            <person name="Yang J."/>
        </authorList>
    </citation>
    <scope>NUCLEOTIDE SEQUENCE [LARGE SCALE GENOMIC DNA]</scope>
    <source>
        <strain evidence="2 3">LMG 24078</strain>
    </source>
</reference>
<dbReference type="AlphaFoldDB" id="A0A6N9THS9"/>
<proteinExistence type="predicted"/>
<dbReference type="RefSeq" id="WP_163107281.1">
    <property type="nucleotide sequence ID" value="NZ_JAAAWO010000011.1"/>
</dbReference>
<dbReference type="Pfam" id="PF20329">
    <property type="entry name" value="DUF6624"/>
    <property type="match status" value="1"/>
</dbReference>
<keyword evidence="1" id="KW-0732">Signal</keyword>
<comment type="caution">
    <text evidence="2">The sequence shown here is derived from an EMBL/GenBank/DDBJ whole genome shotgun (WGS) entry which is preliminary data.</text>
</comment>
<keyword evidence="3" id="KW-1185">Reference proteome</keyword>
<sequence length="198" mass="22665">MRLLVLLFFISFLSSAATNEPLQTQLIEMAELDQLLRNQLGEAGWDKAPKELRAQLSKVDHDNTEALKAILSDRQWFTEKEVGRDGISAAFLIIQHSPDKQFQENMLPILKNSYLNNEGVSGQEVALLTDRVLIHMNKAQIYGTQAEIKNGEVTFMPISDKDLVDKRRAEMNMPPMEYYKKLLETMYGIKDHPEIDLN</sequence>
<feature type="chain" id="PRO_5026814531" evidence="1">
    <location>
        <begin position="17"/>
        <end position="198"/>
    </location>
</feature>
<name>A0A6N9THS9_9ALTE</name>
<evidence type="ECO:0000313" key="2">
    <source>
        <dbReference type="EMBL" id="NDW16691.1"/>
    </source>
</evidence>
<dbReference type="Proteomes" id="UP000471381">
    <property type="component" value="Unassembled WGS sequence"/>
</dbReference>
<accession>A0A6N9THS9</accession>